<comment type="subunit">
    <text evidence="5">RNAP is composed of a core of 2 alpha, a beta and a beta' subunit. The core is associated with a delta subunit, and at least one of epsilon or omega. When a sigma factor is associated with the core the holoenzyme is formed, which can initiate transcription.</text>
</comment>
<accession>A0A0V8JD31</accession>
<dbReference type="InterPro" id="IPR009907">
    <property type="entry name" value="RpoY"/>
</dbReference>
<evidence type="ECO:0000313" key="6">
    <source>
        <dbReference type="EMBL" id="KSU84917.1"/>
    </source>
</evidence>
<dbReference type="AlphaFoldDB" id="A0A0V8JD31"/>
<evidence type="ECO:0000256" key="3">
    <source>
        <dbReference type="ARBA" id="ARBA00022695"/>
    </source>
</evidence>
<dbReference type="OrthoDB" id="2147503at2"/>
<gene>
    <name evidence="5" type="primary">rpoY</name>
    <name evidence="6" type="ORF">AS030_05170</name>
</gene>
<dbReference type="NCBIfam" id="NF010188">
    <property type="entry name" value="PRK13667.1"/>
    <property type="match status" value="1"/>
</dbReference>
<comment type="similarity">
    <text evidence="5">Belongs to the RNA polymerase subunit epsilon family.</text>
</comment>
<dbReference type="Pfam" id="PF07288">
    <property type="entry name" value="RpoY"/>
    <property type="match status" value="1"/>
</dbReference>
<dbReference type="HAMAP" id="MF_01553">
    <property type="entry name" value="RNApol_bact_RpoY"/>
    <property type="match status" value="1"/>
</dbReference>
<dbReference type="RefSeq" id="WP_061969130.1">
    <property type="nucleotide sequence ID" value="NZ_FMAV01000001.1"/>
</dbReference>
<reference evidence="6 7" key="1">
    <citation type="journal article" date="2014" name="Antonie Van Leeuwenhoek">
        <title>Fictibacillus enclensis sp. nov., isolated from marine sediment.</title>
        <authorList>
            <person name="Dastager S.G."/>
            <person name="Mawlankar R."/>
            <person name="Srinivasan K."/>
            <person name="Tang S.K."/>
            <person name="Lee J.C."/>
            <person name="Ramana V.V."/>
            <person name="Shouche Y.S."/>
        </authorList>
    </citation>
    <scope>NUCLEOTIDE SEQUENCE [LARGE SCALE GENOMIC DNA]</scope>
    <source>
        <strain evidence="6 7">NIO-1003</strain>
    </source>
</reference>
<dbReference type="EC" id="2.7.7.6" evidence="5"/>
<keyword evidence="4 5" id="KW-0804">Transcription</keyword>
<evidence type="ECO:0000313" key="7">
    <source>
        <dbReference type="Proteomes" id="UP000054099"/>
    </source>
</evidence>
<name>A0A0V8JD31_9BACL</name>
<comment type="function">
    <text evidence="5">A non-essential component of RNA polymerase (RNAP).</text>
</comment>
<dbReference type="EMBL" id="LNQN01000001">
    <property type="protein sequence ID" value="KSU84917.1"/>
    <property type="molecule type" value="Genomic_DNA"/>
</dbReference>
<dbReference type="Proteomes" id="UP000054099">
    <property type="component" value="Unassembled WGS sequence"/>
</dbReference>
<keyword evidence="3 5" id="KW-0548">Nucleotidyltransferase</keyword>
<dbReference type="GO" id="GO:0006351">
    <property type="term" value="P:DNA-templated transcription"/>
    <property type="evidence" value="ECO:0007669"/>
    <property type="project" value="UniProtKB-UniRule"/>
</dbReference>
<dbReference type="GO" id="GO:0003899">
    <property type="term" value="F:DNA-directed RNA polymerase activity"/>
    <property type="evidence" value="ECO:0007669"/>
    <property type="project" value="UniProtKB-UniRule"/>
</dbReference>
<keyword evidence="7" id="KW-1185">Reference proteome</keyword>
<evidence type="ECO:0000256" key="5">
    <source>
        <dbReference type="HAMAP-Rule" id="MF_01553"/>
    </source>
</evidence>
<evidence type="ECO:0000256" key="4">
    <source>
        <dbReference type="ARBA" id="ARBA00023163"/>
    </source>
</evidence>
<evidence type="ECO:0000256" key="1">
    <source>
        <dbReference type="ARBA" id="ARBA00022478"/>
    </source>
</evidence>
<dbReference type="GO" id="GO:0003677">
    <property type="term" value="F:DNA binding"/>
    <property type="evidence" value="ECO:0007669"/>
    <property type="project" value="UniProtKB-UniRule"/>
</dbReference>
<evidence type="ECO:0000256" key="2">
    <source>
        <dbReference type="ARBA" id="ARBA00022679"/>
    </source>
</evidence>
<comment type="catalytic activity">
    <reaction evidence="5">
        <text>RNA(n) + a ribonucleoside 5'-triphosphate = RNA(n+1) + diphosphate</text>
        <dbReference type="Rhea" id="RHEA:21248"/>
        <dbReference type="Rhea" id="RHEA-COMP:14527"/>
        <dbReference type="Rhea" id="RHEA-COMP:17342"/>
        <dbReference type="ChEBI" id="CHEBI:33019"/>
        <dbReference type="ChEBI" id="CHEBI:61557"/>
        <dbReference type="ChEBI" id="CHEBI:140395"/>
        <dbReference type="EC" id="2.7.7.6"/>
    </reaction>
</comment>
<protein>
    <recommendedName>
        <fullName evidence="5">DNA-directed RNA polymerase subunit epsilon</fullName>
        <shortName evidence="5">RNAP epsilon subunit</shortName>
        <ecNumber evidence="5">2.7.7.6</ecNumber>
    </recommendedName>
    <alternativeName>
        <fullName evidence="5">RNA polymerase epsilon subunit</fullName>
    </alternativeName>
    <alternativeName>
        <fullName evidence="5">Transcriptase subunit epsilon</fullName>
    </alternativeName>
</protein>
<comment type="caution">
    <text evidence="6">The sequence shown here is derived from an EMBL/GenBank/DDBJ whole genome shotgun (WGS) entry which is preliminary data.</text>
</comment>
<proteinExistence type="inferred from homology"/>
<dbReference type="Gene3D" id="3.10.20.730">
    <property type="entry name" value="RNAP, epsilon subunit-like"/>
    <property type="match status" value="1"/>
</dbReference>
<keyword evidence="1 5" id="KW-0240">DNA-directed RNA polymerase</keyword>
<dbReference type="GO" id="GO:0000428">
    <property type="term" value="C:DNA-directed RNA polymerase complex"/>
    <property type="evidence" value="ECO:0007669"/>
    <property type="project" value="UniProtKB-KW"/>
</dbReference>
<keyword evidence="2 5" id="KW-0808">Transferase</keyword>
<organism evidence="6 7">
    <name type="scientific">Fictibacillus enclensis</name>
    <dbReference type="NCBI Taxonomy" id="1017270"/>
    <lineage>
        <taxon>Bacteria</taxon>
        <taxon>Bacillati</taxon>
        <taxon>Bacillota</taxon>
        <taxon>Bacilli</taxon>
        <taxon>Bacillales</taxon>
        <taxon>Fictibacillaceae</taxon>
        <taxon>Fictibacillus</taxon>
    </lineage>
</organism>
<sequence>MIFKVYYQENKNEVPIRENTKSLFMESTSIEEVRKSLAGSNFNIEFVQEIKGKFLEYEQQSDSFEVEKR</sequence>